<gene>
    <name evidence="2" type="ORF">QJS04_geneDACA010302</name>
</gene>
<accession>A0AAV9A750</accession>
<dbReference type="Proteomes" id="UP001179952">
    <property type="component" value="Unassembled WGS sequence"/>
</dbReference>
<dbReference type="AlphaFoldDB" id="A0AAV9A750"/>
<evidence type="ECO:0000256" key="1">
    <source>
        <dbReference type="SAM" id="MobiDB-lite"/>
    </source>
</evidence>
<feature type="compositionally biased region" description="Basic and acidic residues" evidence="1">
    <location>
        <begin position="96"/>
        <end position="105"/>
    </location>
</feature>
<comment type="caution">
    <text evidence="2">The sequence shown here is derived from an EMBL/GenBank/DDBJ whole genome shotgun (WGS) entry which is preliminary data.</text>
</comment>
<sequence>MADRTDVVIMRAAGTGRHAEARGWRRDARRCVEARHESKGARKTLAKGGGIIQRSCGESGGPACLNGMVGRSSHAFMSTSHGVFTRPRSHGLHKSTSHEDFTWRR</sequence>
<dbReference type="EMBL" id="JAUJYN010000012">
    <property type="protein sequence ID" value="KAK1260040.1"/>
    <property type="molecule type" value="Genomic_DNA"/>
</dbReference>
<evidence type="ECO:0000313" key="3">
    <source>
        <dbReference type="Proteomes" id="UP001179952"/>
    </source>
</evidence>
<protein>
    <submittedName>
        <fullName evidence="2">Uncharacterized protein</fullName>
    </submittedName>
</protein>
<feature type="region of interest" description="Disordered" evidence="1">
    <location>
        <begin position="86"/>
        <end position="105"/>
    </location>
</feature>
<proteinExistence type="predicted"/>
<reference evidence="2" key="1">
    <citation type="journal article" date="2023" name="Nat. Commun.">
        <title>Diploid and tetraploid genomes of Acorus and the evolution of monocots.</title>
        <authorList>
            <person name="Ma L."/>
            <person name="Liu K.W."/>
            <person name="Li Z."/>
            <person name="Hsiao Y.Y."/>
            <person name="Qi Y."/>
            <person name="Fu T."/>
            <person name="Tang G.D."/>
            <person name="Zhang D."/>
            <person name="Sun W.H."/>
            <person name="Liu D.K."/>
            <person name="Li Y."/>
            <person name="Chen G.Z."/>
            <person name="Liu X.D."/>
            <person name="Liao X.Y."/>
            <person name="Jiang Y.T."/>
            <person name="Yu X."/>
            <person name="Hao Y."/>
            <person name="Huang J."/>
            <person name="Zhao X.W."/>
            <person name="Ke S."/>
            <person name="Chen Y.Y."/>
            <person name="Wu W.L."/>
            <person name="Hsu J.L."/>
            <person name="Lin Y.F."/>
            <person name="Huang M.D."/>
            <person name="Li C.Y."/>
            <person name="Huang L."/>
            <person name="Wang Z.W."/>
            <person name="Zhao X."/>
            <person name="Zhong W.Y."/>
            <person name="Peng D.H."/>
            <person name="Ahmad S."/>
            <person name="Lan S."/>
            <person name="Zhang J.S."/>
            <person name="Tsai W.C."/>
            <person name="Van de Peer Y."/>
            <person name="Liu Z.J."/>
        </authorList>
    </citation>
    <scope>NUCLEOTIDE SEQUENCE</scope>
    <source>
        <strain evidence="2">SCP</strain>
    </source>
</reference>
<organism evidence="2 3">
    <name type="scientific">Acorus gramineus</name>
    <name type="common">Dwarf sweet flag</name>
    <dbReference type="NCBI Taxonomy" id="55184"/>
    <lineage>
        <taxon>Eukaryota</taxon>
        <taxon>Viridiplantae</taxon>
        <taxon>Streptophyta</taxon>
        <taxon>Embryophyta</taxon>
        <taxon>Tracheophyta</taxon>
        <taxon>Spermatophyta</taxon>
        <taxon>Magnoliopsida</taxon>
        <taxon>Liliopsida</taxon>
        <taxon>Acoraceae</taxon>
        <taxon>Acorus</taxon>
    </lineage>
</organism>
<reference evidence="2" key="2">
    <citation type="submission" date="2023-06" db="EMBL/GenBank/DDBJ databases">
        <authorList>
            <person name="Ma L."/>
            <person name="Liu K.-W."/>
            <person name="Li Z."/>
            <person name="Hsiao Y.-Y."/>
            <person name="Qi Y."/>
            <person name="Fu T."/>
            <person name="Tang G."/>
            <person name="Zhang D."/>
            <person name="Sun W.-H."/>
            <person name="Liu D.-K."/>
            <person name="Li Y."/>
            <person name="Chen G.-Z."/>
            <person name="Liu X.-D."/>
            <person name="Liao X.-Y."/>
            <person name="Jiang Y.-T."/>
            <person name="Yu X."/>
            <person name="Hao Y."/>
            <person name="Huang J."/>
            <person name="Zhao X.-W."/>
            <person name="Ke S."/>
            <person name="Chen Y.-Y."/>
            <person name="Wu W.-L."/>
            <person name="Hsu J.-L."/>
            <person name="Lin Y.-F."/>
            <person name="Huang M.-D."/>
            <person name="Li C.-Y."/>
            <person name="Huang L."/>
            <person name="Wang Z.-W."/>
            <person name="Zhao X."/>
            <person name="Zhong W.-Y."/>
            <person name="Peng D.-H."/>
            <person name="Ahmad S."/>
            <person name="Lan S."/>
            <person name="Zhang J.-S."/>
            <person name="Tsai W.-C."/>
            <person name="Van De Peer Y."/>
            <person name="Liu Z.-J."/>
        </authorList>
    </citation>
    <scope>NUCLEOTIDE SEQUENCE</scope>
    <source>
        <strain evidence="2">SCP</strain>
        <tissue evidence="2">Leaves</tissue>
    </source>
</reference>
<evidence type="ECO:0000313" key="2">
    <source>
        <dbReference type="EMBL" id="KAK1260040.1"/>
    </source>
</evidence>
<keyword evidence="3" id="KW-1185">Reference proteome</keyword>
<name>A0AAV9A750_ACOGR</name>